<organism evidence="3 4">
    <name type="scientific">Flavobacterium cyanobacteriorum</name>
    <dbReference type="NCBI Taxonomy" id="2022802"/>
    <lineage>
        <taxon>Bacteria</taxon>
        <taxon>Pseudomonadati</taxon>
        <taxon>Bacteroidota</taxon>
        <taxon>Flavobacteriia</taxon>
        <taxon>Flavobacteriales</taxon>
        <taxon>Flavobacteriaceae</taxon>
        <taxon>Flavobacterium</taxon>
    </lineage>
</organism>
<reference evidence="3 4" key="1">
    <citation type="submission" date="2017-07" db="EMBL/GenBank/DDBJ databases">
        <title>Flavobacterium cyanobacteriorum sp. nov., isolated from cyanobacterial aggregates in a eutrophic lake.</title>
        <authorList>
            <person name="Cai H."/>
        </authorList>
    </citation>
    <scope>NUCLEOTIDE SEQUENCE [LARGE SCALE GENOMIC DNA]</scope>
    <source>
        <strain evidence="3 4">TH021</strain>
    </source>
</reference>
<dbReference type="RefSeq" id="WP_094416548.1">
    <property type="nucleotide sequence ID" value="NZ_NOXV01000302.1"/>
</dbReference>
<dbReference type="CDD" id="cd19080">
    <property type="entry name" value="AKR_AKR9A_9B"/>
    <property type="match status" value="1"/>
</dbReference>
<dbReference type="PANTHER" id="PTHR43364:SF4">
    <property type="entry name" value="NAD(P)-LINKED OXIDOREDUCTASE SUPERFAMILY PROTEIN"/>
    <property type="match status" value="1"/>
</dbReference>
<dbReference type="EMBL" id="NOXV01000302">
    <property type="protein sequence ID" value="OYQ32990.1"/>
    <property type="molecule type" value="Genomic_DNA"/>
</dbReference>
<dbReference type="Proteomes" id="UP000216605">
    <property type="component" value="Unassembled WGS sequence"/>
</dbReference>
<gene>
    <name evidence="3" type="ORF">CHU92_13795</name>
</gene>
<dbReference type="AlphaFoldDB" id="A0A255YX51"/>
<feature type="domain" description="NADP-dependent oxidoreductase" evidence="2">
    <location>
        <begin position="15"/>
        <end position="307"/>
    </location>
</feature>
<dbReference type="InterPro" id="IPR050523">
    <property type="entry name" value="AKR_Detox_Biosynth"/>
</dbReference>
<accession>A0A255YX51</accession>
<dbReference type="GO" id="GO:0016491">
    <property type="term" value="F:oxidoreductase activity"/>
    <property type="evidence" value="ECO:0007669"/>
    <property type="project" value="UniProtKB-KW"/>
</dbReference>
<dbReference type="SUPFAM" id="SSF51430">
    <property type="entry name" value="NAD(P)-linked oxidoreductase"/>
    <property type="match status" value="1"/>
</dbReference>
<evidence type="ECO:0000259" key="2">
    <source>
        <dbReference type="Pfam" id="PF00248"/>
    </source>
</evidence>
<dbReference type="Pfam" id="PF00248">
    <property type="entry name" value="Aldo_ket_red"/>
    <property type="match status" value="1"/>
</dbReference>
<dbReference type="OrthoDB" id="9773828at2"/>
<dbReference type="GO" id="GO:0005829">
    <property type="term" value="C:cytosol"/>
    <property type="evidence" value="ECO:0007669"/>
    <property type="project" value="UniProtKB-ARBA"/>
</dbReference>
<dbReference type="FunFam" id="3.20.20.100:FF:000004">
    <property type="entry name" value="Oxidoreductase, aldo/keto reductase"/>
    <property type="match status" value="1"/>
</dbReference>
<sequence length="337" mass="37285">MKYKLLGNSGLRVSELALGTMTFGTEWGWGADKDESRKIFDAYAGAGGNFIDTANRYTEGTSEKFVGEFIRKERDHFVLATKYTLFDKMGDVNYSGNHRKNMMRSVEQSLKRLNTDYIDLLWVHAWDFLTPVEEVLRGLDDLVRSGKVHYIGVSDTPAWIVSRANTIAEFRGWSSFVGLQVEYSLLQRTPERDLIPMAKEMGLALTPWAPLAGGALTGKYLKGHTGRIAEASARRNQRSTAIAAEVVTIAEEMGVTPAQVALKWVMQKGFNSIPIVGGRRVEQIIDSLGATSLTLPDHAIAALDKISTTDMGFPHDFLESEEVKKVVYGGTKGTIIV</sequence>
<evidence type="ECO:0000313" key="4">
    <source>
        <dbReference type="Proteomes" id="UP000216605"/>
    </source>
</evidence>
<keyword evidence="4" id="KW-1185">Reference proteome</keyword>
<dbReference type="Gene3D" id="3.20.20.100">
    <property type="entry name" value="NADP-dependent oxidoreductase domain"/>
    <property type="match status" value="1"/>
</dbReference>
<dbReference type="InterPro" id="IPR036812">
    <property type="entry name" value="NAD(P)_OxRdtase_dom_sf"/>
</dbReference>
<evidence type="ECO:0000256" key="1">
    <source>
        <dbReference type="ARBA" id="ARBA00023002"/>
    </source>
</evidence>
<evidence type="ECO:0000313" key="3">
    <source>
        <dbReference type="EMBL" id="OYQ32990.1"/>
    </source>
</evidence>
<dbReference type="PANTHER" id="PTHR43364">
    <property type="entry name" value="NADH-SPECIFIC METHYLGLYOXAL REDUCTASE-RELATED"/>
    <property type="match status" value="1"/>
</dbReference>
<dbReference type="InterPro" id="IPR023210">
    <property type="entry name" value="NADP_OxRdtase_dom"/>
</dbReference>
<protein>
    <submittedName>
        <fullName evidence="3">Aldo/keto reductase</fullName>
    </submittedName>
</protein>
<comment type="caution">
    <text evidence="3">The sequence shown here is derived from an EMBL/GenBank/DDBJ whole genome shotgun (WGS) entry which is preliminary data.</text>
</comment>
<name>A0A255YX51_9FLAO</name>
<proteinExistence type="predicted"/>
<keyword evidence="1" id="KW-0560">Oxidoreductase</keyword>